<dbReference type="Pfam" id="PF01368">
    <property type="entry name" value="DHH"/>
    <property type="match status" value="1"/>
</dbReference>
<dbReference type="InterPro" id="IPR038763">
    <property type="entry name" value="DHH_sf"/>
</dbReference>
<dbReference type="Pfam" id="PF00571">
    <property type="entry name" value="CBS"/>
    <property type="match status" value="2"/>
</dbReference>
<dbReference type="Gene3D" id="3.10.580.10">
    <property type="entry name" value="CBS-domain"/>
    <property type="match status" value="1"/>
</dbReference>
<keyword evidence="11" id="KW-1185">Reference proteome</keyword>
<dbReference type="PANTHER" id="PTHR12112:SF22">
    <property type="entry name" value="MANGANESE-DEPENDENT INORGANIC PYROPHOSPHATASE-RELATED"/>
    <property type="match status" value="1"/>
</dbReference>
<dbReference type="InterPro" id="IPR028979">
    <property type="entry name" value="Ser_kin/Pase_Hpr-like_N_sf"/>
</dbReference>
<dbReference type="PANTHER" id="PTHR12112">
    <property type="entry name" value="BNIP - RELATED"/>
    <property type="match status" value="1"/>
</dbReference>
<dbReference type="InterPro" id="IPR038222">
    <property type="entry name" value="DHHA2_dom_sf"/>
</dbReference>
<dbReference type="NCBIfam" id="NF003877">
    <property type="entry name" value="PRK05427.1"/>
    <property type="match status" value="1"/>
</dbReference>
<dbReference type="Proteomes" id="UP000628463">
    <property type="component" value="Unassembled WGS sequence"/>
</dbReference>
<evidence type="ECO:0000259" key="9">
    <source>
        <dbReference type="PROSITE" id="PS51371"/>
    </source>
</evidence>
<keyword evidence="5" id="KW-0464">Manganese</keyword>
<dbReference type="InterPro" id="IPR004097">
    <property type="entry name" value="DHHA2"/>
</dbReference>
<evidence type="ECO:0000313" key="10">
    <source>
        <dbReference type="EMBL" id="MBC5679509.1"/>
    </source>
</evidence>
<dbReference type="GO" id="GO:0004427">
    <property type="term" value="F:inorganic diphosphate phosphatase activity"/>
    <property type="evidence" value="ECO:0007669"/>
    <property type="project" value="UniProtKB-EC"/>
</dbReference>
<feature type="domain" description="CBS" evidence="9">
    <location>
        <begin position="256"/>
        <end position="313"/>
    </location>
</feature>
<reference evidence="10 11" key="1">
    <citation type="submission" date="2020-08" db="EMBL/GenBank/DDBJ databases">
        <title>Genome public.</title>
        <authorList>
            <person name="Liu C."/>
            <person name="Sun Q."/>
        </authorList>
    </citation>
    <scope>NUCLEOTIDE SEQUENCE [LARGE SCALE GENOMIC DNA]</scope>
    <source>
        <strain evidence="10 11">NSJ-43</strain>
    </source>
</reference>
<dbReference type="PROSITE" id="PS51371">
    <property type="entry name" value="CBS"/>
    <property type="match status" value="1"/>
</dbReference>
<keyword evidence="3" id="KW-0479">Metal-binding</keyword>
<protein>
    <recommendedName>
        <fullName evidence="2">inorganic diphosphatase</fullName>
        <ecNumber evidence="2">3.6.1.1</ecNumber>
    </recommendedName>
    <alternativeName>
        <fullName evidence="6">Pyrophosphate phospho-hydrolase</fullName>
    </alternativeName>
</protein>
<proteinExistence type="predicted"/>
<evidence type="ECO:0000256" key="4">
    <source>
        <dbReference type="ARBA" id="ARBA00022801"/>
    </source>
</evidence>
<dbReference type="SUPFAM" id="SSF75138">
    <property type="entry name" value="HprK N-terminal domain-like"/>
    <property type="match status" value="1"/>
</dbReference>
<dbReference type="RefSeq" id="WP_186835844.1">
    <property type="nucleotide sequence ID" value="NZ_JACOPD010000001.1"/>
</dbReference>
<dbReference type="Pfam" id="PF07085">
    <property type="entry name" value="DRTGG"/>
    <property type="match status" value="1"/>
</dbReference>
<dbReference type="InterPro" id="IPR046342">
    <property type="entry name" value="CBS_dom_sf"/>
</dbReference>
<evidence type="ECO:0000256" key="1">
    <source>
        <dbReference type="ARBA" id="ARBA00001936"/>
    </source>
</evidence>
<dbReference type="SUPFAM" id="SSF54631">
    <property type="entry name" value="CBS-domain pair"/>
    <property type="match status" value="1"/>
</dbReference>
<evidence type="ECO:0000256" key="7">
    <source>
        <dbReference type="ARBA" id="ARBA00047820"/>
    </source>
</evidence>
<dbReference type="SMART" id="SM01131">
    <property type="entry name" value="DHHA2"/>
    <property type="match status" value="1"/>
</dbReference>
<evidence type="ECO:0000256" key="8">
    <source>
        <dbReference type="PROSITE-ProRule" id="PRU00703"/>
    </source>
</evidence>
<dbReference type="Gene3D" id="3.10.310.20">
    <property type="entry name" value="DHHA2 domain"/>
    <property type="match status" value="1"/>
</dbReference>
<dbReference type="Gene3D" id="3.40.1390.20">
    <property type="entry name" value="HprK N-terminal domain-like"/>
    <property type="match status" value="1"/>
</dbReference>
<dbReference type="InterPro" id="IPR010766">
    <property type="entry name" value="DRTGG"/>
</dbReference>
<name>A0ABR7FWF8_9FIRM</name>
<evidence type="ECO:0000256" key="2">
    <source>
        <dbReference type="ARBA" id="ARBA00012146"/>
    </source>
</evidence>
<evidence type="ECO:0000313" key="11">
    <source>
        <dbReference type="Proteomes" id="UP000628463"/>
    </source>
</evidence>
<dbReference type="NCBIfam" id="NF011443">
    <property type="entry name" value="PRK14869.1-5"/>
    <property type="match status" value="1"/>
</dbReference>
<evidence type="ECO:0000256" key="6">
    <source>
        <dbReference type="ARBA" id="ARBA00032535"/>
    </source>
</evidence>
<gene>
    <name evidence="10" type="ORF">H8S01_00830</name>
</gene>
<dbReference type="InterPro" id="IPR000644">
    <property type="entry name" value="CBS_dom"/>
</dbReference>
<dbReference type="EMBL" id="JACOPD010000001">
    <property type="protein sequence ID" value="MBC5679509.1"/>
    <property type="molecule type" value="Genomic_DNA"/>
</dbReference>
<evidence type="ECO:0000256" key="3">
    <source>
        <dbReference type="ARBA" id="ARBA00022723"/>
    </source>
</evidence>
<organism evidence="10 11">
    <name type="scientific">Lachnospira hominis</name>
    <name type="common">ex Liu et al. 2021</name>
    <dbReference type="NCBI Taxonomy" id="2763051"/>
    <lineage>
        <taxon>Bacteria</taxon>
        <taxon>Bacillati</taxon>
        <taxon>Bacillota</taxon>
        <taxon>Clostridia</taxon>
        <taxon>Lachnospirales</taxon>
        <taxon>Lachnospiraceae</taxon>
        <taxon>Lachnospira</taxon>
    </lineage>
</organism>
<comment type="caution">
    <text evidence="10">The sequence shown here is derived from an EMBL/GenBank/DDBJ whole genome shotgun (WGS) entry which is preliminary data.</text>
</comment>
<dbReference type="EC" id="3.6.1.1" evidence="2"/>
<accession>A0ABR7FWF8</accession>
<dbReference type="NCBIfam" id="NF011442">
    <property type="entry name" value="PRK14869.1-4"/>
    <property type="match status" value="1"/>
</dbReference>
<dbReference type="Pfam" id="PF02833">
    <property type="entry name" value="DHHA2"/>
    <property type="match status" value="1"/>
</dbReference>
<comment type="catalytic activity">
    <reaction evidence="7">
        <text>diphosphate + H2O = 2 phosphate + H(+)</text>
        <dbReference type="Rhea" id="RHEA:24576"/>
        <dbReference type="ChEBI" id="CHEBI:15377"/>
        <dbReference type="ChEBI" id="CHEBI:15378"/>
        <dbReference type="ChEBI" id="CHEBI:33019"/>
        <dbReference type="ChEBI" id="CHEBI:43474"/>
        <dbReference type="EC" id="3.6.1.1"/>
    </reaction>
</comment>
<evidence type="ECO:0000256" key="5">
    <source>
        <dbReference type="ARBA" id="ARBA00023211"/>
    </source>
</evidence>
<keyword evidence="4 10" id="KW-0378">Hydrolase</keyword>
<keyword evidence="8" id="KW-0129">CBS domain</keyword>
<comment type="cofactor">
    <cofactor evidence="1">
        <name>Mn(2+)</name>
        <dbReference type="ChEBI" id="CHEBI:29035"/>
    </cofactor>
</comment>
<dbReference type="SMART" id="SM00116">
    <property type="entry name" value="CBS"/>
    <property type="match status" value="2"/>
</dbReference>
<dbReference type="InterPro" id="IPR001667">
    <property type="entry name" value="DDH_dom"/>
</dbReference>
<dbReference type="SUPFAM" id="SSF64182">
    <property type="entry name" value="DHH phosphoesterases"/>
    <property type="match status" value="1"/>
</dbReference>
<sequence length="550" mass="61415">MEENMKTPIYVIGHRNPDTDSVCSAVCYARFKIIITGERYIPKRAGHLNEETQFVFKNLGIKPPEYMRDVRPQVKDVDIHFVDGVDENISIKQAWEIMKKNNVVTLPIASDGILKGLVTIGDISRSYFEVYDSNILSVAKTRFENIVDTLKAKVVTGDTTQIVDSGKVVIAAANPDLMEQFINKGDIVILGNRYEAQLCAIEMDARCIVICEGAAVSKTIIKVAQEKNCAIIVTDYDTYTVARLINQSIPISYYMMHSEGLITFKNTDFIEDIQDVMAKKRFRDFPITDENGKYIGMISRRNLLKHGKKKLILVDHNERSQAVDGVDTADIMEIIDHHRIGSIQTMFPVFFRNQPLGCTATIIYKMYCEHNLVPEKDVAALLCSAIISDTLILKSPTCTADDIEACKKLAKLASIDIEEYGRAMFKAGSNIESRTPKDLFNRDFKKFSVGDVVIGVGQVNCMEQEEVQNIKVKMKDYISTVTGDNGMDMVFFMITNVLDGGSEVLCSGKNASATISQAFNVGTTDDSVYLDGVVSRKKQMLPAIMEALQQ</sequence>